<dbReference type="BioCyc" id="HAUR316274:GHYA-2046-MONOMER"/>
<keyword evidence="1" id="KW-0812">Transmembrane</keyword>
<keyword evidence="1" id="KW-0472">Membrane</keyword>
<keyword evidence="3" id="KW-1185">Reference proteome</keyword>
<dbReference type="Proteomes" id="UP000000787">
    <property type="component" value="Chromosome"/>
</dbReference>
<dbReference type="HOGENOM" id="CLU_1037354_0_0_0"/>
<dbReference type="STRING" id="316274.Haur_2017"/>
<evidence type="ECO:0000313" key="3">
    <source>
        <dbReference type="Proteomes" id="UP000000787"/>
    </source>
</evidence>
<reference evidence="2 3" key="1">
    <citation type="journal article" date="2011" name="Stand. Genomic Sci.">
        <title>Complete genome sequence of the filamentous gliding predatory bacterium Herpetosiphon aurantiacus type strain (114-95(T)).</title>
        <authorList>
            <person name="Kiss H."/>
            <person name="Nett M."/>
            <person name="Domin N."/>
            <person name="Martin K."/>
            <person name="Maresca J.A."/>
            <person name="Copeland A."/>
            <person name="Lapidus A."/>
            <person name="Lucas S."/>
            <person name="Berry K.W."/>
            <person name="Glavina Del Rio T."/>
            <person name="Dalin E."/>
            <person name="Tice H."/>
            <person name="Pitluck S."/>
            <person name="Richardson P."/>
            <person name="Bruce D."/>
            <person name="Goodwin L."/>
            <person name="Han C."/>
            <person name="Detter J.C."/>
            <person name="Schmutz J."/>
            <person name="Brettin T."/>
            <person name="Land M."/>
            <person name="Hauser L."/>
            <person name="Kyrpides N.C."/>
            <person name="Ivanova N."/>
            <person name="Goker M."/>
            <person name="Woyke T."/>
            <person name="Klenk H.P."/>
            <person name="Bryant D.A."/>
        </authorList>
    </citation>
    <scope>NUCLEOTIDE SEQUENCE [LARGE SCALE GENOMIC DNA]</scope>
    <source>
        <strain evidence="3">ATCC 23779 / DSM 785 / 114-95</strain>
    </source>
</reference>
<evidence type="ECO:0000256" key="1">
    <source>
        <dbReference type="SAM" id="Phobius"/>
    </source>
</evidence>
<sequence>MATNHDDFLYQYQETPDPDFTTRLRDQLLAVDRVERILPPTTREAGIVHLAHGMRRRSWSGRIRALIGGVALLGTLMVTPLHVLATDILYQLGLVQITNDPTYADMIVGGQTPTPQPTSIPQVSFTFDTEMTDLATIQSQAGYSVYQLNGLPPGSRVVDRDIQHVVDADYATATMYQLKGQLRTLILVQAREGKLFTQMPVGQAQTESVTINGHAGVWIEGFTFLDQEAGVMESNNLIWNADGFTFYLSGVPSKEEGLLIAASLELTP</sequence>
<keyword evidence="1" id="KW-1133">Transmembrane helix</keyword>
<organism evidence="2 3">
    <name type="scientific">Herpetosiphon aurantiacus (strain ATCC 23779 / DSM 785 / 114-95)</name>
    <dbReference type="NCBI Taxonomy" id="316274"/>
    <lineage>
        <taxon>Bacteria</taxon>
        <taxon>Bacillati</taxon>
        <taxon>Chloroflexota</taxon>
        <taxon>Chloroflexia</taxon>
        <taxon>Herpetosiphonales</taxon>
        <taxon>Herpetosiphonaceae</taxon>
        <taxon>Herpetosiphon</taxon>
    </lineage>
</organism>
<accession>A9AVG9</accession>
<evidence type="ECO:0000313" key="2">
    <source>
        <dbReference type="EMBL" id="ABX04660.1"/>
    </source>
</evidence>
<dbReference type="InParanoid" id="A9AVG9"/>
<dbReference type="AlphaFoldDB" id="A9AVG9"/>
<gene>
    <name evidence="2" type="ordered locus">Haur_2017</name>
</gene>
<proteinExistence type="predicted"/>
<name>A9AVG9_HERA2</name>
<evidence type="ECO:0008006" key="4">
    <source>
        <dbReference type="Google" id="ProtNLM"/>
    </source>
</evidence>
<dbReference type="KEGG" id="hau:Haur_2017"/>
<dbReference type="EMBL" id="CP000875">
    <property type="protein sequence ID" value="ABX04660.1"/>
    <property type="molecule type" value="Genomic_DNA"/>
</dbReference>
<protein>
    <recommendedName>
        <fullName evidence="4">DUF4367 domain-containing protein</fullName>
    </recommendedName>
</protein>
<feature type="transmembrane region" description="Helical" evidence="1">
    <location>
        <begin position="63"/>
        <end position="85"/>
    </location>
</feature>